<comment type="caution">
    <text evidence="1">The sequence shown here is derived from an EMBL/GenBank/DDBJ whole genome shotgun (WGS) entry which is preliminary data.</text>
</comment>
<dbReference type="Proteomes" id="UP000324897">
    <property type="component" value="Chromosome 4"/>
</dbReference>
<dbReference type="PANTHER" id="PTHR33085">
    <property type="entry name" value="OS12G0113100 PROTEIN-RELATED"/>
    <property type="match status" value="1"/>
</dbReference>
<evidence type="ECO:0000313" key="2">
    <source>
        <dbReference type="Proteomes" id="UP000324897"/>
    </source>
</evidence>
<evidence type="ECO:0008006" key="3">
    <source>
        <dbReference type="Google" id="ProtNLM"/>
    </source>
</evidence>
<dbReference type="Pfam" id="PF07893">
    <property type="entry name" value="DUF1668"/>
    <property type="match status" value="1"/>
</dbReference>
<protein>
    <recommendedName>
        <fullName evidence="3">DUF1618 domain-containing protein</fullName>
    </recommendedName>
</protein>
<dbReference type="OrthoDB" id="688194at2759"/>
<accession>A0A5J9VZR8</accession>
<evidence type="ECO:0000313" key="1">
    <source>
        <dbReference type="EMBL" id="TVU41689.1"/>
    </source>
</evidence>
<dbReference type="PANTHER" id="PTHR33085:SF102">
    <property type="entry name" value="DUF1618 DOMAIN-CONTAINING PROTEIN"/>
    <property type="match status" value="1"/>
</dbReference>
<organism evidence="1 2">
    <name type="scientific">Eragrostis curvula</name>
    <name type="common">weeping love grass</name>
    <dbReference type="NCBI Taxonomy" id="38414"/>
    <lineage>
        <taxon>Eukaryota</taxon>
        <taxon>Viridiplantae</taxon>
        <taxon>Streptophyta</taxon>
        <taxon>Embryophyta</taxon>
        <taxon>Tracheophyta</taxon>
        <taxon>Spermatophyta</taxon>
        <taxon>Magnoliopsida</taxon>
        <taxon>Liliopsida</taxon>
        <taxon>Poales</taxon>
        <taxon>Poaceae</taxon>
        <taxon>PACMAD clade</taxon>
        <taxon>Chloridoideae</taxon>
        <taxon>Eragrostideae</taxon>
        <taxon>Eragrostidinae</taxon>
        <taxon>Eragrostis</taxon>
    </lineage>
</organism>
<name>A0A5J9VZR8_9POAL</name>
<dbReference type="AlphaFoldDB" id="A0A5J9VZR8"/>
<reference evidence="1 2" key="1">
    <citation type="journal article" date="2019" name="Sci. Rep.">
        <title>A high-quality genome of Eragrostis curvula grass provides insights into Poaceae evolution and supports new strategies to enhance forage quality.</title>
        <authorList>
            <person name="Carballo J."/>
            <person name="Santos B.A.C.M."/>
            <person name="Zappacosta D."/>
            <person name="Garbus I."/>
            <person name="Selva J.P."/>
            <person name="Gallo C.A."/>
            <person name="Diaz A."/>
            <person name="Albertini E."/>
            <person name="Caccamo M."/>
            <person name="Echenique V."/>
        </authorList>
    </citation>
    <scope>NUCLEOTIDE SEQUENCE [LARGE SCALE GENOMIC DNA]</scope>
    <source>
        <strain evidence="2">cv. Victoria</strain>
        <tissue evidence="1">Leaf</tissue>
    </source>
</reference>
<gene>
    <name evidence="1" type="ORF">EJB05_15232</name>
</gene>
<dbReference type="Gramene" id="TVU41689">
    <property type="protein sequence ID" value="TVU41689"/>
    <property type="gene ID" value="EJB05_15232"/>
</dbReference>
<dbReference type="EMBL" id="RWGY01000007">
    <property type="protein sequence ID" value="TVU41689.1"/>
    <property type="molecule type" value="Genomic_DNA"/>
</dbReference>
<sequence length="450" mass="50958">MRLDEPPPPSSLDIRSPSPIPVRYRPIDNYCCKSSTSYNLKMIRRYVNLVVANRSTRTYSLHRLDVAKYLFYPSTAEAEAANAANKNSNGSVKPSRIGRLRRLPPASMCFRKLSPPKEHDPSRWFPDDMFTLLSPGSRSSEGRILHISEQGPAVVYDADTRSTSTVPSLHGSWGGNLPIFIPIAGDGEERNRLYMIHKSFVEPSFQVLDLNQHRLKWEALPPAPPFTFSTAEEYCRFDGRDCRIVSVTVVDRGQTICVSTDRKGTFCFDTRSRKWWQACHWALPFDGRPVYVPELDTWIGLSTWSASAGRGHLLCASSDLSAMKKHQAPTLQHIWEDLTLPKEQETVVLNRRFVGAVVHRSREWVLENHHLINLGGGRFCLAKVFTERRRVSVGIGYDVHDEEHGPFVVLTGVEVLPGGDDDDNGEAGLRMVKHKSKRYMSTENEIKWVL</sequence>
<proteinExistence type="predicted"/>
<feature type="non-terminal residue" evidence="1">
    <location>
        <position position="1"/>
    </location>
</feature>
<dbReference type="InterPro" id="IPR012871">
    <property type="entry name" value="DUF1668_ORYSA"/>
</dbReference>
<keyword evidence="2" id="KW-1185">Reference proteome</keyword>